<evidence type="ECO:0000259" key="5">
    <source>
        <dbReference type="PROSITE" id="PS51387"/>
    </source>
</evidence>
<protein>
    <recommendedName>
        <fullName evidence="5">FAD-binding PCMH-type domain-containing protein</fullName>
    </recommendedName>
</protein>
<dbReference type="InterPro" id="IPR050416">
    <property type="entry name" value="FAD-linked_Oxidoreductase"/>
</dbReference>
<reference evidence="6 7" key="1">
    <citation type="submission" date="2024-02" db="EMBL/GenBank/DDBJ databases">
        <title>De novo assembly and annotation of 12 fungi associated with fruit tree decline syndrome in Ontario, Canada.</title>
        <authorList>
            <person name="Sulman M."/>
            <person name="Ellouze W."/>
            <person name="Ilyukhin E."/>
        </authorList>
    </citation>
    <scope>NUCLEOTIDE SEQUENCE [LARGE SCALE GENOMIC DNA]</scope>
    <source>
        <strain evidence="6 7">M169</strain>
    </source>
</reference>
<comment type="caution">
    <text evidence="6">The sequence shown here is derived from an EMBL/GenBank/DDBJ whole genome shotgun (WGS) entry which is preliminary data.</text>
</comment>
<evidence type="ECO:0000256" key="4">
    <source>
        <dbReference type="ARBA" id="ARBA00023002"/>
    </source>
</evidence>
<dbReference type="PANTHER" id="PTHR42973">
    <property type="entry name" value="BINDING OXIDOREDUCTASE, PUTATIVE (AFU_ORTHOLOGUE AFUA_1G17690)-RELATED"/>
    <property type="match status" value="1"/>
</dbReference>
<comment type="similarity">
    <text evidence="1">Belongs to the oxygen-dependent FAD-linked oxidoreductase family.</text>
</comment>
<accession>A0ABR1PCV6</accession>
<keyword evidence="7" id="KW-1185">Reference proteome</keyword>
<sequence length="406" mass="43346">MYGHNDSFDDQNRAALACRVSSTVFKLNYLDKGTAQPEYYAAVNSSWSDACWLPAACVVQPESAPEVARAMLIVTFLKSRFAVRSGGHNPNAGFASVDSKGLLIDMSKLREVILSEDKTLVRVGAGNRFRDVYHNAALTGSGKSIVGGRSEAVGVGGYYLGGGIGFFSNTYGISASQVRNFEVVLANATIVNANATSNADLWWALKGGGANFGVVTAFDIETVRNSEVWYEVLLFAPSQTEALLAASVEYAAAAENDPNAGLIFTITPSATVLGLVYAKPVVRPAVFEAFLGNRDGKLTPLASYVNSTISSLVEMHDAFASLGPATTAKYMILSVAHEWDLPTMMEGYATFLGLSSRVAAEFNATMTLGVQPWTRSAVRRGVETGGNPLGLKDVSQNSLEFICYFV</sequence>
<dbReference type="InterPro" id="IPR016166">
    <property type="entry name" value="FAD-bd_PCMH"/>
</dbReference>
<proteinExistence type="inferred from homology"/>
<dbReference type="PROSITE" id="PS51387">
    <property type="entry name" value="FAD_PCMH"/>
    <property type="match status" value="1"/>
</dbReference>
<keyword evidence="4" id="KW-0560">Oxidoreductase</keyword>
<dbReference type="InterPro" id="IPR006094">
    <property type="entry name" value="Oxid_FAD_bind_N"/>
</dbReference>
<dbReference type="Proteomes" id="UP001430848">
    <property type="component" value="Unassembled WGS sequence"/>
</dbReference>
<dbReference type="EMBL" id="JAKNSF020000018">
    <property type="protein sequence ID" value="KAK7733205.1"/>
    <property type="molecule type" value="Genomic_DNA"/>
</dbReference>
<feature type="domain" description="FAD-binding PCMH-type" evidence="5">
    <location>
        <begin position="51"/>
        <end position="225"/>
    </location>
</feature>
<dbReference type="InterPro" id="IPR036318">
    <property type="entry name" value="FAD-bd_PCMH-like_sf"/>
</dbReference>
<evidence type="ECO:0000256" key="3">
    <source>
        <dbReference type="ARBA" id="ARBA00022827"/>
    </source>
</evidence>
<keyword evidence="3" id="KW-0274">FAD</keyword>
<evidence type="ECO:0000313" key="7">
    <source>
        <dbReference type="Proteomes" id="UP001430848"/>
    </source>
</evidence>
<dbReference type="InterPro" id="IPR016169">
    <property type="entry name" value="FAD-bd_PCMH_sub2"/>
</dbReference>
<dbReference type="Pfam" id="PF01565">
    <property type="entry name" value="FAD_binding_4"/>
    <property type="match status" value="1"/>
</dbReference>
<evidence type="ECO:0000256" key="1">
    <source>
        <dbReference type="ARBA" id="ARBA00005466"/>
    </source>
</evidence>
<keyword evidence="2" id="KW-0285">Flavoprotein</keyword>
<evidence type="ECO:0000256" key="2">
    <source>
        <dbReference type="ARBA" id="ARBA00022630"/>
    </source>
</evidence>
<dbReference type="PANTHER" id="PTHR42973:SF54">
    <property type="entry name" value="FAD-BINDING PCMH-TYPE DOMAIN-CONTAINING PROTEIN"/>
    <property type="match status" value="1"/>
</dbReference>
<organism evidence="6 7">
    <name type="scientific">Diaporthe eres</name>
    <name type="common">Phomopsis oblonga</name>
    <dbReference type="NCBI Taxonomy" id="83184"/>
    <lineage>
        <taxon>Eukaryota</taxon>
        <taxon>Fungi</taxon>
        <taxon>Dikarya</taxon>
        <taxon>Ascomycota</taxon>
        <taxon>Pezizomycotina</taxon>
        <taxon>Sordariomycetes</taxon>
        <taxon>Sordariomycetidae</taxon>
        <taxon>Diaporthales</taxon>
        <taxon>Diaporthaceae</taxon>
        <taxon>Diaporthe</taxon>
        <taxon>Diaporthe eres species complex</taxon>
    </lineage>
</organism>
<dbReference type="Gene3D" id="3.30.465.10">
    <property type="match status" value="1"/>
</dbReference>
<gene>
    <name evidence="6" type="ORF">SLS63_004734</name>
</gene>
<evidence type="ECO:0000313" key="6">
    <source>
        <dbReference type="EMBL" id="KAK7733205.1"/>
    </source>
</evidence>
<dbReference type="SUPFAM" id="SSF56176">
    <property type="entry name" value="FAD-binding/transporter-associated domain-like"/>
    <property type="match status" value="1"/>
</dbReference>
<name>A0ABR1PCV6_DIAER</name>